<reference evidence="2" key="1">
    <citation type="submission" date="2016-10" db="EMBL/GenBank/DDBJ databases">
        <authorList>
            <person name="Varghese N."/>
            <person name="Submissions S."/>
        </authorList>
    </citation>
    <scope>NUCLEOTIDE SEQUENCE [LARGE SCALE GENOMIC DNA]</scope>
    <source>
        <strain evidence="2">DSM 1551</strain>
    </source>
</reference>
<protein>
    <submittedName>
        <fullName evidence="1">Uncharacterized protein</fullName>
    </submittedName>
</protein>
<evidence type="ECO:0000313" key="2">
    <source>
        <dbReference type="Proteomes" id="UP000198558"/>
    </source>
</evidence>
<accession>A0A1I0BIB4</accession>
<dbReference type="RefSeq" id="WP_143050690.1">
    <property type="nucleotide sequence ID" value="NZ_FOIN01000001.1"/>
</dbReference>
<name>A0A1I0BIB4_9FIRM</name>
<dbReference type="EMBL" id="FOIN01000001">
    <property type="protein sequence ID" value="SET06718.1"/>
    <property type="molecule type" value="Genomic_DNA"/>
</dbReference>
<keyword evidence="2" id="KW-1185">Reference proteome</keyword>
<sequence length="224" mass="26263">MYRKNGNDGVEFSKKSYYSFMGIKKPQLKKQADIILGDILEKYSNAIINIVDLSLNDLINIKLNVVDSKKKFKELHPEKNVFKFAKIYFDEIDLIIEQEKKSELSVSAKKIFLFLSYHRLKMIKRNGALVETAPEISYFRINDLSEQINISMRTISRMLKILSDIKIIKTNQTKTLKIPDTTFFIKGYIIVADYHSRDIKYSAEENLKYGVEYVNNKLNERRKL</sequence>
<dbReference type="AlphaFoldDB" id="A0A1I0BIB4"/>
<gene>
    <name evidence="1" type="ORF">SAMN04489758_101136</name>
</gene>
<dbReference type="GeneID" id="78287180"/>
<dbReference type="Proteomes" id="UP000198558">
    <property type="component" value="Unassembled WGS sequence"/>
</dbReference>
<evidence type="ECO:0000313" key="1">
    <source>
        <dbReference type="EMBL" id="SET06718.1"/>
    </source>
</evidence>
<organism evidence="1 2">
    <name type="scientific">Thomasclavelia cocleata</name>
    <dbReference type="NCBI Taxonomy" id="69824"/>
    <lineage>
        <taxon>Bacteria</taxon>
        <taxon>Bacillati</taxon>
        <taxon>Bacillota</taxon>
        <taxon>Erysipelotrichia</taxon>
        <taxon>Erysipelotrichales</taxon>
        <taxon>Coprobacillaceae</taxon>
        <taxon>Thomasclavelia</taxon>
    </lineage>
</organism>
<proteinExistence type="predicted"/>